<evidence type="ECO:0008006" key="3">
    <source>
        <dbReference type="Google" id="ProtNLM"/>
    </source>
</evidence>
<proteinExistence type="predicted"/>
<dbReference type="RefSeq" id="WP_285368129.1">
    <property type="nucleotide sequence ID" value="NZ_JASSQD010000001.1"/>
</dbReference>
<dbReference type="Proteomes" id="UP001223547">
    <property type="component" value="Unassembled WGS sequence"/>
</dbReference>
<dbReference type="Gene3D" id="1.10.340.30">
    <property type="entry name" value="Hypothetical protein, domain 2"/>
    <property type="match status" value="1"/>
</dbReference>
<dbReference type="InterPro" id="IPR052054">
    <property type="entry name" value="Oxidative_DNA_repair_enzyme"/>
</dbReference>
<reference evidence="1 2" key="1">
    <citation type="submission" date="2023-05" db="EMBL/GenBank/DDBJ databases">
        <title>Marinobacter albus sp. nov., a marine bacterium isolated from sand in a coastal intertidal zone of huludao.</title>
        <authorList>
            <person name="Deng T."/>
        </authorList>
    </citation>
    <scope>NUCLEOTIDE SEQUENCE [LARGE SCALE GENOMIC DNA]</scope>
    <source>
        <strain evidence="1 2">M216</strain>
    </source>
</reference>
<keyword evidence="2" id="KW-1185">Reference proteome</keyword>
<sequence length="286" mass="32732">MELKPVTTTNTFSLTLQRPFNLRMTVESHGWCQLAPWHWDGGNLERTVRIGAKAEWARVHQPSEDQLLIETSSSNTDAVSERVARWLQLDWDPSEFLALCDRNDPDIARFIRSGGGRFLRGDTFFEDLIKTVCTINTTWKQTKTMVASLVTLRDGLFPEPMEVRTIGPERLAEECKLGFRARTVDTVTSQLLDDKAINLDGTARESIVDYQYLTSLKGIGPYAAAHTMMLLRDFQTLPVDSEVSAYLRDRNLDPNNAQNAFQHWGQYRFLGYKLKRIVDQENWIGD</sequence>
<dbReference type="PANTHER" id="PTHR10242:SF4">
    <property type="entry name" value="OS07G0657600 PROTEIN"/>
    <property type="match status" value="1"/>
</dbReference>
<accession>A0ABT7HCC2</accession>
<protein>
    <recommendedName>
        <fullName evidence="3">HhH-GPD domain-containing protein</fullName>
    </recommendedName>
</protein>
<dbReference type="InterPro" id="IPR011257">
    <property type="entry name" value="DNA_glycosylase"/>
</dbReference>
<gene>
    <name evidence="1" type="ORF">QQF73_10305</name>
</gene>
<dbReference type="PANTHER" id="PTHR10242">
    <property type="entry name" value="8-OXOGUANINE DNA GLYCOSYLASE"/>
    <property type="match status" value="1"/>
</dbReference>
<evidence type="ECO:0000313" key="2">
    <source>
        <dbReference type="Proteomes" id="UP001223547"/>
    </source>
</evidence>
<comment type="caution">
    <text evidence="1">The sequence shown here is derived from an EMBL/GenBank/DDBJ whole genome shotgun (WGS) entry which is preliminary data.</text>
</comment>
<dbReference type="SUPFAM" id="SSF48150">
    <property type="entry name" value="DNA-glycosylase"/>
    <property type="match status" value="1"/>
</dbReference>
<evidence type="ECO:0000313" key="1">
    <source>
        <dbReference type="EMBL" id="MDK9558015.1"/>
    </source>
</evidence>
<dbReference type="EMBL" id="JASSQD010000001">
    <property type="protein sequence ID" value="MDK9558015.1"/>
    <property type="molecule type" value="Genomic_DNA"/>
</dbReference>
<organism evidence="1 2">
    <name type="scientific">Marinobacter albus</name>
    <dbReference type="NCBI Taxonomy" id="3030833"/>
    <lineage>
        <taxon>Bacteria</taxon>
        <taxon>Pseudomonadati</taxon>
        <taxon>Pseudomonadota</taxon>
        <taxon>Gammaproteobacteria</taxon>
        <taxon>Pseudomonadales</taxon>
        <taxon>Marinobacteraceae</taxon>
        <taxon>Marinobacter</taxon>
    </lineage>
</organism>
<name>A0ABT7HCC2_9GAMM</name>